<dbReference type="RefSeq" id="WP_143936798.1">
    <property type="nucleotide sequence ID" value="NZ_VKKG01000001.1"/>
</dbReference>
<dbReference type="InterPro" id="IPR004360">
    <property type="entry name" value="Glyas_Fos-R_dOase_dom"/>
</dbReference>
<sequence length="122" mass="13304">MVDHATPNLPSRSFDATITFYAALGFEIVFRDAGWLILDRGGLMLEFFPDPGLNPASSSFGSCLRVDDLDAFCTRCRVAGIPEATAGWPRIQPARLEASGMRIAYLLDPDGSLLRLVQNPTT</sequence>
<dbReference type="Proteomes" id="UP000317638">
    <property type="component" value="Unassembled WGS sequence"/>
</dbReference>
<reference evidence="5 6" key="1">
    <citation type="submission" date="2019-07" db="EMBL/GenBank/DDBJ databases">
        <authorList>
            <person name="Zhou L.-Y."/>
        </authorList>
    </citation>
    <scope>NUCLEOTIDE SEQUENCE [LARGE SCALE GENOMIC DNA]</scope>
    <source>
        <strain evidence="5 6">YIM 101269</strain>
    </source>
</reference>
<evidence type="ECO:0000313" key="5">
    <source>
        <dbReference type="EMBL" id="TRY19711.1"/>
    </source>
</evidence>
<dbReference type="OrthoDB" id="6624781at2"/>
<feature type="domain" description="VOC" evidence="4">
    <location>
        <begin position="1"/>
        <end position="119"/>
    </location>
</feature>
<proteinExistence type="inferred from homology"/>
<evidence type="ECO:0000313" key="6">
    <source>
        <dbReference type="Proteomes" id="UP000317638"/>
    </source>
</evidence>
<dbReference type="InterPro" id="IPR037523">
    <property type="entry name" value="VOC_core"/>
</dbReference>
<gene>
    <name evidence="5" type="ORF">FOJ82_02160</name>
</gene>
<name>A0A553K4U5_9ACTN</name>
<dbReference type="EMBL" id="VKKG01000001">
    <property type="protein sequence ID" value="TRY19711.1"/>
    <property type="molecule type" value="Genomic_DNA"/>
</dbReference>
<keyword evidence="6" id="KW-1185">Reference proteome</keyword>
<comment type="similarity">
    <text evidence="1">Belongs to the bleomycin resistance protein family.</text>
</comment>
<dbReference type="Gene3D" id="3.10.180.10">
    <property type="entry name" value="2,3-Dihydroxybiphenyl 1,2-Dioxygenase, domain 1"/>
    <property type="match status" value="1"/>
</dbReference>
<dbReference type="Pfam" id="PF00903">
    <property type="entry name" value="Glyoxalase"/>
    <property type="match status" value="1"/>
</dbReference>
<comment type="caution">
    <text evidence="5">The sequence shown here is derived from an EMBL/GenBank/DDBJ whole genome shotgun (WGS) entry which is preliminary data.</text>
</comment>
<accession>A0A553K4U5</accession>
<keyword evidence="3" id="KW-0046">Antibiotic resistance</keyword>
<evidence type="ECO:0000256" key="3">
    <source>
        <dbReference type="ARBA" id="ARBA00023251"/>
    </source>
</evidence>
<dbReference type="SUPFAM" id="SSF54593">
    <property type="entry name" value="Glyoxalase/Bleomycin resistance protein/Dihydroxybiphenyl dioxygenase"/>
    <property type="match status" value="1"/>
</dbReference>
<dbReference type="PROSITE" id="PS51819">
    <property type="entry name" value="VOC"/>
    <property type="match status" value="1"/>
</dbReference>
<evidence type="ECO:0000256" key="1">
    <source>
        <dbReference type="ARBA" id="ARBA00011051"/>
    </source>
</evidence>
<evidence type="ECO:0000256" key="2">
    <source>
        <dbReference type="ARBA" id="ARBA00021572"/>
    </source>
</evidence>
<dbReference type="GO" id="GO:0046677">
    <property type="term" value="P:response to antibiotic"/>
    <property type="evidence" value="ECO:0007669"/>
    <property type="project" value="UniProtKB-KW"/>
</dbReference>
<protein>
    <recommendedName>
        <fullName evidence="2">Bleomycin resistance protein</fullName>
    </recommendedName>
</protein>
<dbReference type="InterPro" id="IPR000335">
    <property type="entry name" value="Bleomycin-R"/>
</dbReference>
<evidence type="ECO:0000259" key="4">
    <source>
        <dbReference type="PROSITE" id="PS51819"/>
    </source>
</evidence>
<organism evidence="5 6">
    <name type="scientific">Tessaracoccus rhinocerotis</name>
    <dbReference type="NCBI Taxonomy" id="1689449"/>
    <lineage>
        <taxon>Bacteria</taxon>
        <taxon>Bacillati</taxon>
        <taxon>Actinomycetota</taxon>
        <taxon>Actinomycetes</taxon>
        <taxon>Propionibacteriales</taxon>
        <taxon>Propionibacteriaceae</taxon>
        <taxon>Tessaracoccus</taxon>
    </lineage>
</organism>
<dbReference type="CDD" id="cd08350">
    <property type="entry name" value="BLMT_like"/>
    <property type="match status" value="1"/>
</dbReference>
<dbReference type="InterPro" id="IPR029068">
    <property type="entry name" value="Glyas_Bleomycin-R_OHBP_Dase"/>
</dbReference>
<dbReference type="PRINTS" id="PR00311">
    <property type="entry name" value="BLEOMYCINRST"/>
</dbReference>
<dbReference type="AlphaFoldDB" id="A0A553K4U5"/>